<accession>A0A517S955</accession>
<protein>
    <submittedName>
        <fullName evidence="5">Acetophenone carboxylase gamma subunit</fullName>
        <ecNumber evidence="5">6.4.1.8</ecNumber>
    </submittedName>
</protein>
<dbReference type="RefSeq" id="WP_145027172.1">
    <property type="nucleotide sequence ID" value="NZ_CP036271.1"/>
</dbReference>
<evidence type="ECO:0000259" key="4">
    <source>
        <dbReference type="Pfam" id="PF05378"/>
    </source>
</evidence>
<dbReference type="Pfam" id="PF01968">
    <property type="entry name" value="Hydantoinase_A"/>
    <property type="match status" value="1"/>
</dbReference>
<feature type="domain" description="Hydantoinase B/oxoprolinase" evidence="3">
    <location>
        <begin position="751"/>
        <end position="1262"/>
    </location>
</feature>
<dbReference type="EMBL" id="CP036271">
    <property type="protein sequence ID" value="QDT52642.1"/>
    <property type="molecule type" value="Genomic_DNA"/>
</dbReference>
<organism evidence="5 6">
    <name type="scientific">Caulifigura coniformis</name>
    <dbReference type="NCBI Taxonomy" id="2527983"/>
    <lineage>
        <taxon>Bacteria</taxon>
        <taxon>Pseudomonadati</taxon>
        <taxon>Planctomycetota</taxon>
        <taxon>Planctomycetia</taxon>
        <taxon>Planctomycetales</taxon>
        <taxon>Planctomycetaceae</taxon>
        <taxon>Caulifigura</taxon>
    </lineage>
</organism>
<dbReference type="PANTHER" id="PTHR11365">
    <property type="entry name" value="5-OXOPROLINASE RELATED"/>
    <property type="match status" value="1"/>
</dbReference>
<dbReference type="PANTHER" id="PTHR11365:SF23">
    <property type="entry name" value="HYPOTHETICAL 5-OXOPROLINASE (EUROFUNG)-RELATED"/>
    <property type="match status" value="1"/>
</dbReference>
<dbReference type="Proteomes" id="UP000315700">
    <property type="component" value="Chromosome"/>
</dbReference>
<dbReference type="Pfam" id="PF05378">
    <property type="entry name" value="Hydant_A_N"/>
    <property type="match status" value="1"/>
</dbReference>
<dbReference type="InterPro" id="IPR045079">
    <property type="entry name" value="Oxoprolinase-like"/>
</dbReference>
<gene>
    <name evidence="5" type="primary">apc3</name>
    <name evidence="5" type="ORF">Pan44_06540</name>
</gene>
<evidence type="ECO:0000256" key="1">
    <source>
        <dbReference type="ARBA" id="ARBA00010403"/>
    </source>
</evidence>
<evidence type="ECO:0000313" key="5">
    <source>
        <dbReference type="EMBL" id="QDT52642.1"/>
    </source>
</evidence>
<comment type="similarity">
    <text evidence="1">Belongs to the oxoprolinase family.</text>
</comment>
<sequence length="1263" mass="134797">MWQFWLDVGGTFTDCIARRPDGEIVTHKTLSSGVVKGRVGRLVSATSWIDPGKAGDPQGLWIGWKASFGGDPVEVTGFDSATGEMQVASPPEMTPQAGMQYELRCGSEAPIVAIRYLLGLSPKDVIPPVDVRLGTTRGTNALLERKGARVAFVVTKGFKDVLLIGNQDRPRLFDLTIRKPQPLFSTVVEIDERLDADGKVLVAPNRDTLKKQFEELRRSNVDSLAICLLHAYLNPAHEQLVEEAARAAGFDEISVSSQVSPLIKLVSRGDTTVLDAYLNPILRRYVSSLRRDLGETTRLRLMTSAGGLVEAGKFSGKDSILSGPAGGVIGYARVGEQAGFPRTIGFDMGGTSTDVSRYDGQFDYEYETQKAGVRMAVPTLAVETVAAGGGSICRFDGVKLVVGPESAGADPGPACYGRSGPLTMTDVNLSLGRLLPHRFPFLLDTAAVAKRLGDVCTAVNAGSAGKDKVPEEVAAGFVDVANANMARAIRRISTAKGYDPSEYALVCFGGAGGLHACAMARELRMKQVFLHPFAGLLSAYGMGVADVRRHAEQSVLQPLNASTLDAIAGSAAELSARLVSDIVSEGIPADRVQARRTLDLRYKGVEAVINVPWIDGADPAVEYEKQHERLYGYKRPGRPIEVSVLRVEAVGGWKSEGLPKQESVARQIEPKERTRAWTGSGWADVPVFVREQLHAGDTFRGPAIFCEPTSTIWVEEGFEAKILPRGEILLNDVRGAAVGEQASRADLETADPVLLEVFNNQFASIAEQMGLTLQRTSVSTNVKERLDFSCAVFDAAGQLIVNAPHIPVHLGAMGETVRRIISDNPDLAPGDVYVTNDPYRGGSHLPDVTVVTPVHSDSGELRFFTASRAHHAEIGGIAPGSMPPFSKTLADEGVLIRNFKLVDKGTSREDDLKALLLSGAHPTRNVGDNLADIAAQAAANKAGATLLLDLIGQRGWPIVSAYMRHIRESASKKMRLALAKMPDGDYRRIDHLDDGSPIAVNVTITGESARVDFSGTGPVLKTNLNANRAIVRAAVLYVYRCLINEDIPLNDGVLEPVEIVLPECLLSPPANDDPSQCAAIVGGNVETSQRVVDVLLGALGLAAASQGTMNNLTFGNTTFGYYETICGGSGATADSDGADAVHTHMTNTRLTDAEIIERRYPIRLHEFGIRQGSGGTGEHRGGAGIVRRIEFLAPLSLSILAQRRGKFSPFGLNGGGDGAIGRNLLTRASSNVETDVGGAIQTTVEPGDRLTIETPGGGGYGTA</sequence>
<dbReference type="InterPro" id="IPR003692">
    <property type="entry name" value="Hydantoinase_B"/>
</dbReference>
<dbReference type="InterPro" id="IPR008040">
    <property type="entry name" value="Hydant_A_N"/>
</dbReference>
<dbReference type="GO" id="GO:0005829">
    <property type="term" value="C:cytosol"/>
    <property type="evidence" value="ECO:0007669"/>
    <property type="project" value="TreeGrafter"/>
</dbReference>
<dbReference type="GO" id="GO:0016874">
    <property type="term" value="F:ligase activity"/>
    <property type="evidence" value="ECO:0007669"/>
    <property type="project" value="UniProtKB-KW"/>
</dbReference>
<feature type="domain" description="Hydantoinase/oxoprolinase N-terminal" evidence="4">
    <location>
        <begin position="129"/>
        <end position="247"/>
    </location>
</feature>
<reference evidence="5 6" key="1">
    <citation type="submission" date="2019-02" db="EMBL/GenBank/DDBJ databases">
        <title>Deep-cultivation of Planctomycetes and their phenomic and genomic characterization uncovers novel biology.</title>
        <authorList>
            <person name="Wiegand S."/>
            <person name="Jogler M."/>
            <person name="Boedeker C."/>
            <person name="Pinto D."/>
            <person name="Vollmers J."/>
            <person name="Rivas-Marin E."/>
            <person name="Kohn T."/>
            <person name="Peeters S.H."/>
            <person name="Heuer A."/>
            <person name="Rast P."/>
            <person name="Oberbeckmann S."/>
            <person name="Bunk B."/>
            <person name="Jeske O."/>
            <person name="Meyerdierks A."/>
            <person name="Storesund J.E."/>
            <person name="Kallscheuer N."/>
            <person name="Luecker S."/>
            <person name="Lage O.M."/>
            <person name="Pohl T."/>
            <person name="Merkel B.J."/>
            <person name="Hornburger P."/>
            <person name="Mueller R.-W."/>
            <person name="Bruemmer F."/>
            <person name="Labrenz M."/>
            <person name="Spormann A.M."/>
            <person name="Op den Camp H."/>
            <person name="Overmann J."/>
            <person name="Amann R."/>
            <person name="Jetten M.S.M."/>
            <person name="Mascher T."/>
            <person name="Medema M.H."/>
            <person name="Devos D.P."/>
            <person name="Kaster A.-K."/>
            <person name="Ovreas L."/>
            <person name="Rohde M."/>
            <person name="Galperin M.Y."/>
            <person name="Jogler C."/>
        </authorList>
    </citation>
    <scope>NUCLEOTIDE SEQUENCE [LARGE SCALE GENOMIC DNA]</scope>
    <source>
        <strain evidence="5 6">Pan44</strain>
    </source>
</reference>
<proteinExistence type="inferred from homology"/>
<dbReference type="Pfam" id="PF02538">
    <property type="entry name" value="Hydantoinase_B"/>
    <property type="match status" value="1"/>
</dbReference>
<dbReference type="InParanoid" id="A0A517S955"/>
<dbReference type="GO" id="GO:0017168">
    <property type="term" value="F:5-oxoprolinase (ATP-hydrolyzing) activity"/>
    <property type="evidence" value="ECO:0007669"/>
    <property type="project" value="TreeGrafter"/>
</dbReference>
<keyword evidence="6" id="KW-1185">Reference proteome</keyword>
<evidence type="ECO:0000259" key="2">
    <source>
        <dbReference type="Pfam" id="PF01968"/>
    </source>
</evidence>
<evidence type="ECO:0000313" key="6">
    <source>
        <dbReference type="Proteomes" id="UP000315700"/>
    </source>
</evidence>
<evidence type="ECO:0000259" key="3">
    <source>
        <dbReference type="Pfam" id="PF02538"/>
    </source>
</evidence>
<dbReference type="OrthoDB" id="9768323at2"/>
<dbReference type="AlphaFoldDB" id="A0A517S955"/>
<dbReference type="InterPro" id="IPR002821">
    <property type="entry name" value="Hydantoinase_A"/>
</dbReference>
<dbReference type="GO" id="GO:0006749">
    <property type="term" value="P:glutathione metabolic process"/>
    <property type="evidence" value="ECO:0007669"/>
    <property type="project" value="TreeGrafter"/>
</dbReference>
<feature type="domain" description="Hydantoinase A/oxoprolinase" evidence="2">
    <location>
        <begin position="268"/>
        <end position="549"/>
    </location>
</feature>
<dbReference type="KEGG" id="ccos:Pan44_06540"/>
<keyword evidence="5" id="KW-0436">Ligase</keyword>
<dbReference type="EC" id="6.4.1.8" evidence="5"/>
<name>A0A517S955_9PLAN</name>